<dbReference type="PROSITE" id="PS50850">
    <property type="entry name" value="MFS"/>
    <property type="match status" value="1"/>
</dbReference>
<dbReference type="PANTHER" id="PTHR42718">
    <property type="entry name" value="MAJOR FACILITATOR SUPERFAMILY MULTIDRUG TRANSPORTER MFSC"/>
    <property type="match status" value="1"/>
</dbReference>
<dbReference type="InterPro" id="IPR020846">
    <property type="entry name" value="MFS_dom"/>
</dbReference>
<feature type="transmembrane region" description="Helical" evidence="8">
    <location>
        <begin position="17"/>
        <end position="39"/>
    </location>
</feature>
<dbReference type="EMBL" id="LYVF01000047">
    <property type="protein sequence ID" value="OAT85904.1"/>
    <property type="molecule type" value="Genomic_DNA"/>
</dbReference>
<name>A0A1B7LI82_9FIRM</name>
<organism evidence="10 11">
    <name type="scientific">Desulfotomaculum copahuensis</name>
    <dbReference type="NCBI Taxonomy" id="1838280"/>
    <lineage>
        <taxon>Bacteria</taxon>
        <taxon>Bacillati</taxon>
        <taxon>Bacillota</taxon>
        <taxon>Clostridia</taxon>
        <taxon>Eubacteriales</taxon>
        <taxon>Desulfotomaculaceae</taxon>
        <taxon>Desulfotomaculum</taxon>
    </lineage>
</organism>
<keyword evidence="4" id="KW-1003">Cell membrane</keyword>
<reference evidence="10 11" key="1">
    <citation type="submission" date="2016-04" db="EMBL/GenBank/DDBJ databases">
        <authorList>
            <person name="Evans L.H."/>
            <person name="Alamgir A."/>
            <person name="Owens N."/>
            <person name="Weber N.D."/>
            <person name="Virtaneva K."/>
            <person name="Barbian K."/>
            <person name="Babar A."/>
            <person name="Rosenke K."/>
        </authorList>
    </citation>
    <scope>NUCLEOTIDE SEQUENCE [LARGE SCALE GENOMIC DNA]</scope>
    <source>
        <strain evidence="10 11">LMa1</strain>
    </source>
</reference>
<dbReference type="Gene3D" id="1.20.1720.10">
    <property type="entry name" value="Multidrug resistance protein D"/>
    <property type="match status" value="1"/>
</dbReference>
<dbReference type="Proteomes" id="UP000078532">
    <property type="component" value="Unassembled WGS sequence"/>
</dbReference>
<dbReference type="PRINTS" id="PR01036">
    <property type="entry name" value="TCRTETB"/>
</dbReference>
<keyword evidence="11" id="KW-1185">Reference proteome</keyword>
<accession>A0A1B7LI82</accession>
<comment type="similarity">
    <text evidence="2">Belongs to the major facilitator superfamily. EmrB family.</text>
</comment>
<keyword evidence="6 8" id="KW-1133">Transmembrane helix</keyword>
<feature type="transmembrane region" description="Helical" evidence="8">
    <location>
        <begin position="141"/>
        <end position="159"/>
    </location>
</feature>
<feature type="transmembrane region" description="Helical" evidence="8">
    <location>
        <begin position="83"/>
        <end position="109"/>
    </location>
</feature>
<evidence type="ECO:0000256" key="3">
    <source>
        <dbReference type="ARBA" id="ARBA00022448"/>
    </source>
</evidence>
<dbReference type="GO" id="GO:0022857">
    <property type="term" value="F:transmembrane transporter activity"/>
    <property type="evidence" value="ECO:0007669"/>
    <property type="project" value="InterPro"/>
</dbReference>
<dbReference type="InterPro" id="IPR004638">
    <property type="entry name" value="EmrB-like"/>
</dbReference>
<evidence type="ECO:0000256" key="4">
    <source>
        <dbReference type="ARBA" id="ARBA00022475"/>
    </source>
</evidence>
<evidence type="ECO:0000256" key="8">
    <source>
        <dbReference type="SAM" id="Phobius"/>
    </source>
</evidence>
<comment type="subcellular location">
    <subcellularLocation>
        <location evidence="1">Cell membrane</location>
        <topology evidence="1">Multi-pass membrane protein</topology>
    </subcellularLocation>
</comment>
<protein>
    <submittedName>
        <fullName evidence="10">MFS transporter permease</fullName>
    </submittedName>
</protein>
<keyword evidence="5 8" id="KW-0812">Transmembrane</keyword>
<dbReference type="CDD" id="cd17321">
    <property type="entry name" value="MFS_MMR_MDR_like"/>
    <property type="match status" value="1"/>
</dbReference>
<feature type="transmembrane region" description="Helical" evidence="8">
    <location>
        <begin position="271"/>
        <end position="294"/>
    </location>
</feature>
<gene>
    <name evidence="10" type="ORF">A6M21_04540</name>
</gene>
<keyword evidence="3" id="KW-0813">Transport</keyword>
<evidence type="ECO:0000256" key="2">
    <source>
        <dbReference type="ARBA" id="ARBA00008537"/>
    </source>
</evidence>
<proteinExistence type="inferred from homology"/>
<evidence type="ECO:0000256" key="6">
    <source>
        <dbReference type="ARBA" id="ARBA00022989"/>
    </source>
</evidence>
<dbReference type="AlphaFoldDB" id="A0A1B7LI82"/>
<comment type="caution">
    <text evidence="10">The sequence shown here is derived from an EMBL/GenBank/DDBJ whole genome shotgun (WGS) entry which is preliminary data.</text>
</comment>
<sequence>MGGGTVEEQQYAGRWRVLTAVLLGSIMGPIDASIVYIALPAIAKVFGVDPSMIGWVSMAYLLVLGSFLLSFGRLGDMFGFKRMFLAGLLVFVVTSALCGLSPGLGALIFLRALQATGAGMTMAMSPAIITAAFPPRERGRALGMNGMAVALGLALGPSLGGMLVDTLSWRAIFYVNVPIGIVAYLWCRRILPDVRSEKRQSFDWPGSLLAFCGLGTLLLFASRGGDAGWSRPIFLLGMAAVVLLVLFILLEKRAPEPMLDLKLFRSRVFSAGNGAALLNFMTQYVIVFLTPFFLQQVMGYSAGRAGAAMTAFPLTVLVIAPLSGALSDKTGQRGLAFLGSLICTIAALAMAGLNQSAGPLDIAWRLSLFGLGTGLFQSPNNSAVMGAVPRFRLGVAGGVLATTRNVGMVLGIALGGAVLAARRTAHLSAGPSGAFLSGLHDAYLAAALVSLLGTLVCLLAGTAGSGGMQLGERSAGT</sequence>
<feature type="transmembrane region" description="Helical" evidence="8">
    <location>
        <begin position="395"/>
        <end position="421"/>
    </location>
</feature>
<dbReference type="InterPro" id="IPR011701">
    <property type="entry name" value="MFS"/>
</dbReference>
<evidence type="ECO:0000313" key="10">
    <source>
        <dbReference type="EMBL" id="OAT85904.1"/>
    </source>
</evidence>
<dbReference type="NCBIfam" id="TIGR00711">
    <property type="entry name" value="efflux_EmrB"/>
    <property type="match status" value="1"/>
</dbReference>
<keyword evidence="7 8" id="KW-0472">Membrane</keyword>
<feature type="domain" description="Major facilitator superfamily (MFS) profile" evidence="9">
    <location>
        <begin position="17"/>
        <end position="465"/>
    </location>
</feature>
<evidence type="ECO:0000313" key="11">
    <source>
        <dbReference type="Proteomes" id="UP000078532"/>
    </source>
</evidence>
<dbReference type="InterPro" id="IPR036259">
    <property type="entry name" value="MFS_trans_sf"/>
</dbReference>
<feature type="transmembrane region" description="Helical" evidence="8">
    <location>
        <begin position="334"/>
        <end position="353"/>
    </location>
</feature>
<dbReference type="Gene3D" id="1.20.1250.20">
    <property type="entry name" value="MFS general substrate transporter like domains"/>
    <property type="match status" value="1"/>
</dbReference>
<feature type="transmembrane region" description="Helical" evidence="8">
    <location>
        <begin position="115"/>
        <end position="134"/>
    </location>
</feature>
<evidence type="ECO:0000256" key="1">
    <source>
        <dbReference type="ARBA" id="ARBA00004651"/>
    </source>
</evidence>
<feature type="transmembrane region" description="Helical" evidence="8">
    <location>
        <begin position="51"/>
        <end position="71"/>
    </location>
</feature>
<feature type="transmembrane region" description="Helical" evidence="8">
    <location>
        <begin position="233"/>
        <end position="250"/>
    </location>
</feature>
<evidence type="ECO:0000256" key="5">
    <source>
        <dbReference type="ARBA" id="ARBA00022692"/>
    </source>
</evidence>
<dbReference type="GO" id="GO:0005886">
    <property type="term" value="C:plasma membrane"/>
    <property type="evidence" value="ECO:0007669"/>
    <property type="project" value="UniProtKB-SubCell"/>
</dbReference>
<evidence type="ECO:0000256" key="7">
    <source>
        <dbReference type="ARBA" id="ARBA00023136"/>
    </source>
</evidence>
<feature type="transmembrane region" description="Helical" evidence="8">
    <location>
        <begin position="306"/>
        <end position="327"/>
    </location>
</feature>
<feature type="transmembrane region" description="Helical" evidence="8">
    <location>
        <begin position="442"/>
        <end position="463"/>
    </location>
</feature>
<dbReference type="Pfam" id="PF07690">
    <property type="entry name" value="MFS_1"/>
    <property type="match status" value="1"/>
</dbReference>
<dbReference type="SUPFAM" id="SSF103473">
    <property type="entry name" value="MFS general substrate transporter"/>
    <property type="match status" value="1"/>
</dbReference>
<dbReference type="OrthoDB" id="102502at2"/>
<evidence type="ECO:0000259" key="9">
    <source>
        <dbReference type="PROSITE" id="PS50850"/>
    </source>
</evidence>
<feature type="transmembrane region" description="Helical" evidence="8">
    <location>
        <begin position="203"/>
        <end position="221"/>
    </location>
</feature>
<dbReference type="STRING" id="1838280.A6M21_04540"/>
<feature type="transmembrane region" description="Helical" evidence="8">
    <location>
        <begin position="171"/>
        <end position="191"/>
    </location>
</feature>
<dbReference type="PANTHER" id="PTHR42718:SF9">
    <property type="entry name" value="MAJOR FACILITATOR SUPERFAMILY MULTIDRUG TRANSPORTER MFSC"/>
    <property type="match status" value="1"/>
</dbReference>